<dbReference type="GO" id="GO:0008422">
    <property type="term" value="F:beta-glucosidase activity"/>
    <property type="evidence" value="ECO:0007669"/>
    <property type="project" value="TreeGrafter"/>
</dbReference>
<keyword evidence="2 5" id="KW-0378">Hydrolase</keyword>
<keyword evidence="3" id="KW-0326">Glycosidase</keyword>
<evidence type="ECO:0000313" key="5">
    <source>
        <dbReference type="EMBL" id="MDY5168279.1"/>
    </source>
</evidence>
<dbReference type="PANTHER" id="PTHR10353:SF122">
    <property type="entry name" value="6-PHOSPHO-BETA-GLUCOSIDASE ASCB-RELATED"/>
    <property type="match status" value="1"/>
</dbReference>
<organism evidence="5 6">
    <name type="scientific">Dielma fastidiosa</name>
    <dbReference type="NCBI Taxonomy" id="1034346"/>
    <lineage>
        <taxon>Bacteria</taxon>
        <taxon>Bacillati</taxon>
        <taxon>Bacillota</taxon>
        <taxon>Erysipelotrichia</taxon>
        <taxon>Erysipelotrichales</taxon>
        <taxon>Erysipelotrichaceae</taxon>
        <taxon>Dielma</taxon>
    </lineage>
</organism>
<protein>
    <submittedName>
        <fullName evidence="5">Glycoside hydrolase family 1 protein</fullName>
    </submittedName>
</protein>
<dbReference type="InterPro" id="IPR033132">
    <property type="entry name" value="GH_1_N_CS"/>
</dbReference>
<dbReference type="SUPFAM" id="SSF51445">
    <property type="entry name" value="(Trans)glycosidases"/>
    <property type="match status" value="1"/>
</dbReference>
<comment type="similarity">
    <text evidence="1 4">Belongs to the glycosyl hydrolase 1 family.</text>
</comment>
<dbReference type="Gene3D" id="3.20.20.80">
    <property type="entry name" value="Glycosidases"/>
    <property type="match status" value="1"/>
</dbReference>
<evidence type="ECO:0000256" key="4">
    <source>
        <dbReference type="RuleBase" id="RU003690"/>
    </source>
</evidence>
<dbReference type="Pfam" id="PF00232">
    <property type="entry name" value="Glyco_hydro_1"/>
    <property type="match status" value="1"/>
</dbReference>
<name>A0AB35USV9_9FIRM</name>
<evidence type="ECO:0000313" key="6">
    <source>
        <dbReference type="Proteomes" id="UP001276902"/>
    </source>
</evidence>
<dbReference type="EMBL" id="JALDAW010000013">
    <property type="protein sequence ID" value="MDY5168279.1"/>
    <property type="molecule type" value="Genomic_DNA"/>
</dbReference>
<dbReference type="PRINTS" id="PR00131">
    <property type="entry name" value="GLHYDRLASE1"/>
</dbReference>
<evidence type="ECO:0000256" key="1">
    <source>
        <dbReference type="ARBA" id="ARBA00010838"/>
    </source>
</evidence>
<dbReference type="GO" id="GO:0005829">
    <property type="term" value="C:cytosol"/>
    <property type="evidence" value="ECO:0007669"/>
    <property type="project" value="TreeGrafter"/>
</dbReference>
<dbReference type="PROSITE" id="PS00653">
    <property type="entry name" value="GLYCOSYL_HYDROL_F1_2"/>
    <property type="match status" value="1"/>
</dbReference>
<proteinExistence type="inferred from homology"/>
<dbReference type="GO" id="GO:0016052">
    <property type="term" value="P:carbohydrate catabolic process"/>
    <property type="evidence" value="ECO:0007669"/>
    <property type="project" value="TreeGrafter"/>
</dbReference>
<evidence type="ECO:0000256" key="2">
    <source>
        <dbReference type="ARBA" id="ARBA00022801"/>
    </source>
</evidence>
<reference evidence="5" key="1">
    <citation type="submission" date="2022-03" db="EMBL/GenBank/DDBJ databases">
        <title>First case of bacteraemia caused by Dielma fastidiosa in a patient hospitalised with diverticulitis.</title>
        <authorList>
            <person name="Forman-Ankjaer B."/>
            <person name="Hvid-Jensen F."/>
            <person name="Kobel C.M."/>
            <person name="Greve T."/>
        </authorList>
    </citation>
    <scope>NUCLEOTIDE SEQUENCE</scope>
    <source>
        <strain evidence="5">AUH_DF_2021</strain>
    </source>
</reference>
<accession>A0AB35USV9</accession>
<dbReference type="Proteomes" id="UP001276902">
    <property type="component" value="Unassembled WGS sequence"/>
</dbReference>
<evidence type="ECO:0000256" key="3">
    <source>
        <dbReference type="ARBA" id="ARBA00023295"/>
    </source>
</evidence>
<dbReference type="PANTHER" id="PTHR10353">
    <property type="entry name" value="GLYCOSYL HYDROLASE"/>
    <property type="match status" value="1"/>
</dbReference>
<sequence>MMSFPDNFLWGGALSANQCEGAYLEDGKGLSQQDVMPKGVRAPITAMPTADNLKLKGTDFYHRYQEDIALLAEMGCNVFRFSIAWSRIFPMGDEEMPNEKGLAFYDAVIDECLKYGIEPLITLSHYEMPLHLCQKYDGFRSRETIDCFVHYAETVIRRYHDRVKYWLTFNEINVTLISPLLGAGIITPKNELTQQDKYQAAHHQLVASAKATKLVRMIDPDLKIGCMAASAPRYPMTCKPDDMMEMLNSQHELDYFIHVHCTGEYPYYAKRLWKENNVEVKFAAGDAEVLQNTVDFISFSYYSSKVVAADESQYEMANGNIMRGLKNPYVEYTDYDYPIDPQGLRYVLNYLYDHFHKPLFVAENGIGAKDVLIVNAKGVKTVDDDYRIAYHQSHIAAMKQAIDDGVEVFGYTSWGPIDCISAASAEISKRYGFVYVDLQPDGSGSLERYRKKSFYWYRDCILSKGEICE</sequence>
<comment type="caution">
    <text evidence="5">The sequence shown here is derived from an EMBL/GenBank/DDBJ whole genome shotgun (WGS) entry which is preliminary data.</text>
</comment>
<dbReference type="InterPro" id="IPR001360">
    <property type="entry name" value="Glyco_hydro_1"/>
</dbReference>
<dbReference type="InterPro" id="IPR017853">
    <property type="entry name" value="GH"/>
</dbReference>
<gene>
    <name evidence="5" type="ORF">MQE39_09140</name>
</gene>
<dbReference type="AlphaFoldDB" id="A0AB35USV9"/>
<dbReference type="FunFam" id="3.20.20.80:FF:000004">
    <property type="entry name" value="Beta-glucosidase 6-phospho-beta-glucosidase"/>
    <property type="match status" value="1"/>
</dbReference>